<dbReference type="Proteomes" id="UP000589738">
    <property type="component" value="Unassembled WGS sequence"/>
</dbReference>
<gene>
    <name evidence="2" type="ORF">HNP36_001927</name>
</gene>
<accession>A0A841N1Y0</accession>
<dbReference type="RefSeq" id="WP_184158087.1">
    <property type="nucleotide sequence ID" value="NZ_JACHLC010000001.1"/>
</dbReference>
<dbReference type="EMBL" id="JACHLC010000001">
    <property type="protein sequence ID" value="MBB6370874.1"/>
    <property type="molecule type" value="Genomic_DNA"/>
</dbReference>
<organism evidence="2 3">
    <name type="scientific">Chryseobacterium shigense</name>
    <dbReference type="NCBI Taxonomy" id="297244"/>
    <lineage>
        <taxon>Bacteria</taxon>
        <taxon>Pseudomonadati</taxon>
        <taxon>Bacteroidota</taxon>
        <taxon>Flavobacteriia</taxon>
        <taxon>Flavobacteriales</taxon>
        <taxon>Weeksellaceae</taxon>
        <taxon>Chryseobacterium group</taxon>
        <taxon>Chryseobacterium</taxon>
    </lineage>
</organism>
<keyword evidence="3" id="KW-1185">Reference proteome</keyword>
<evidence type="ECO:0000313" key="2">
    <source>
        <dbReference type="EMBL" id="MBB6370874.1"/>
    </source>
</evidence>
<proteinExistence type="predicted"/>
<feature type="chain" id="PRO_5032715368" description="WG containing repeat-containing protein" evidence="1">
    <location>
        <begin position="22"/>
        <end position="619"/>
    </location>
</feature>
<protein>
    <recommendedName>
        <fullName evidence="4">WG containing repeat-containing protein</fullName>
    </recommendedName>
</protein>
<evidence type="ECO:0008006" key="4">
    <source>
        <dbReference type="Google" id="ProtNLM"/>
    </source>
</evidence>
<sequence>MMPKIKICILLSAVFSGWVSAQKYNHTDSEKIIVDNTVTSEKYGIKDISGNWVLKPSYYFIEDFYDNELNAKDSVAVFYDSKFYKNSNIFLGNKCGLISEKGKIIIPGIYDKLICYKGSCAATSDNKTYIIDYQNNKKEEFEGKVKYYKDSLLILENKQNNYYVRNLRLKKFEGPFYEAKILNNKNIYYTADKNERTFHRLNGELLLTSDEIAHHYDDNFFADDVYIAYKNPRMFFKNLKGKIFYQSFDDISINKSEIFEICPGTQSGGDYRYCPTKKKLTIFDILKGLGEIDGFNNNMYGEVNFDESAYDRENIPLYNIVRKNNSYALANSKGEIISEFYTVLKPSFLENEDTFYFEKNINGKIQSGIIEDGRETLKTNLKVLHFLGNNLLVSDRENNKLKIISKEKEITVSENLAAPTFAGIPIESNLYTLQSQDTYVTVNPKGKLKHTKFSKLSNFYRNYAFAMTKQGDIHIINEKLKSVNTLKDKSYISDNVEINKNGNTIFENKENRNNQFLINYKGEIIIDKNNAEIARTNDYLYQIRDINYNYGGYTFVDKNGKPFYGDGENLINCRIFRRKNYFYIRVDSRNYGPDFYFFDNLGQFLGKNLPLYKQTLKDY</sequence>
<feature type="signal peptide" evidence="1">
    <location>
        <begin position="1"/>
        <end position="21"/>
    </location>
</feature>
<keyword evidence="1" id="KW-0732">Signal</keyword>
<dbReference type="AlphaFoldDB" id="A0A841N1Y0"/>
<name>A0A841N1Y0_9FLAO</name>
<comment type="caution">
    <text evidence="2">The sequence shown here is derived from an EMBL/GenBank/DDBJ whole genome shotgun (WGS) entry which is preliminary data.</text>
</comment>
<reference evidence="2 3" key="1">
    <citation type="submission" date="2020-08" db="EMBL/GenBank/DDBJ databases">
        <title>Functional genomics of gut bacteria from endangered species of beetles.</title>
        <authorList>
            <person name="Carlos-Shanley C."/>
        </authorList>
    </citation>
    <scope>NUCLEOTIDE SEQUENCE [LARGE SCALE GENOMIC DNA]</scope>
    <source>
        <strain evidence="2 3">S00136</strain>
    </source>
</reference>
<evidence type="ECO:0000313" key="3">
    <source>
        <dbReference type="Proteomes" id="UP000589738"/>
    </source>
</evidence>
<evidence type="ECO:0000256" key="1">
    <source>
        <dbReference type="SAM" id="SignalP"/>
    </source>
</evidence>